<reference evidence="1" key="3">
    <citation type="submission" date="2024-05" db="EMBL/GenBank/DDBJ databases">
        <title>Description of novel Chryseobacterium sp. strain C-2.</title>
        <authorList>
            <person name="Saticioglu I.B."/>
        </authorList>
    </citation>
    <scope>NUCLEOTIDE SEQUENCE</scope>
    <source>
        <strain evidence="1">C-2</strain>
    </source>
</reference>
<reference evidence="3" key="2">
    <citation type="submission" date="2023-07" db="EMBL/GenBank/DDBJ databases">
        <title>Description of novel Chryseobacterium sp. strain C-2.</title>
        <authorList>
            <person name="Saticioglu I.B."/>
        </authorList>
    </citation>
    <scope>NUCLEOTIDE SEQUENCE [LARGE SCALE GENOMIC DNA]</scope>
    <source>
        <strain evidence="3">C-2</strain>
    </source>
</reference>
<dbReference type="Pfam" id="PF10899">
    <property type="entry name" value="AbiGi"/>
    <property type="match status" value="1"/>
</dbReference>
<evidence type="ECO:0000313" key="4">
    <source>
        <dbReference type="Proteomes" id="UP001107960"/>
    </source>
</evidence>
<dbReference type="Proteomes" id="UP001107960">
    <property type="component" value="Unassembled WGS sequence"/>
</dbReference>
<dbReference type="EMBL" id="JACXXP010000044">
    <property type="protein sequence ID" value="MBD3906884.1"/>
    <property type="molecule type" value="Genomic_DNA"/>
</dbReference>
<sequence length="262" mass="31231">MPDYVIDLHKTFSPSKMFVPFVHFTDNFEKLCKIIEEGFMVNYCTETLSNNDRDIRSAFPMISLSNLTIDQGKYALASYGTFGIALTKRFVEKYKFNPVLYLDRHSDITKYVVNSFDTIKENYWEGRLESHLFNEDSKSELVLFSRNLMTQFAYSKNYDAELVRKGFLIDKNYRFGLEREWRLVHKEKNIKYFLIKEEVDNKRKFNEIIRDVRYTIEFEDLEEILVEADYQVDIVKKILQNKFGKADVKISINTRRHMDDEG</sequence>
<evidence type="ECO:0000313" key="2">
    <source>
        <dbReference type="EMBL" id="MCC9033038.1"/>
    </source>
</evidence>
<dbReference type="RefSeq" id="WP_191181256.1">
    <property type="nucleotide sequence ID" value="NZ_JACXXP010000044.1"/>
</dbReference>
<evidence type="ECO:0000313" key="1">
    <source>
        <dbReference type="EMBL" id="MBD3906884.1"/>
    </source>
</evidence>
<dbReference type="InterPro" id="IPR021223">
    <property type="entry name" value="AbiGi"/>
</dbReference>
<accession>A0A9Q3YQI5</accession>
<name>A0A9Q3YQI5_9FLAO</name>
<evidence type="ECO:0000313" key="3">
    <source>
        <dbReference type="Proteomes" id="UP000603715"/>
    </source>
</evidence>
<dbReference type="AlphaFoldDB" id="A0A9Q3YQI5"/>
<keyword evidence="3" id="KW-1185">Reference proteome</keyword>
<gene>
    <name evidence="1" type="ORF">IEW27_20060</name>
    <name evidence="2" type="ORF">LNP80_02045</name>
</gene>
<protein>
    <submittedName>
        <fullName evidence="2">Abortive infection system antitoxin AbiGi family protein</fullName>
    </submittedName>
</protein>
<proteinExistence type="predicted"/>
<dbReference type="EMBL" id="JAJJML010000001">
    <property type="protein sequence ID" value="MCC9033038.1"/>
    <property type="molecule type" value="Genomic_DNA"/>
</dbReference>
<comment type="caution">
    <text evidence="2">The sequence shown here is derived from an EMBL/GenBank/DDBJ whole genome shotgun (WGS) entry which is preliminary data.</text>
</comment>
<organism evidence="2 4">
    <name type="scientific">Chryseobacterium muglaense</name>
    <dbReference type="NCBI Taxonomy" id="2893752"/>
    <lineage>
        <taxon>Bacteria</taxon>
        <taxon>Pseudomonadati</taxon>
        <taxon>Bacteroidota</taxon>
        <taxon>Flavobacteriia</taxon>
        <taxon>Flavobacteriales</taxon>
        <taxon>Weeksellaceae</taxon>
        <taxon>Chryseobacterium group</taxon>
        <taxon>Chryseobacterium</taxon>
    </lineage>
</organism>
<dbReference type="Proteomes" id="UP000603715">
    <property type="component" value="Unassembled WGS sequence"/>
</dbReference>
<reference evidence="2" key="1">
    <citation type="submission" date="2021-11" db="EMBL/GenBank/DDBJ databases">
        <title>Description of novel Chryseobacterium species.</title>
        <authorList>
            <person name="Saticioglu I.B."/>
            <person name="Ay H."/>
            <person name="Altun S."/>
            <person name="Duman M."/>
        </authorList>
    </citation>
    <scope>NUCLEOTIDE SEQUENCE</scope>
    <source>
        <strain evidence="2">C-39</strain>
    </source>
</reference>